<keyword evidence="3" id="KW-1185">Reference proteome</keyword>
<dbReference type="GO" id="GO:0043025">
    <property type="term" value="C:neuronal cell body"/>
    <property type="evidence" value="ECO:0007669"/>
    <property type="project" value="TreeGrafter"/>
</dbReference>
<organism evidence="2 3">
    <name type="scientific">Electrophorus voltai</name>
    <dbReference type="NCBI Taxonomy" id="2609070"/>
    <lineage>
        <taxon>Eukaryota</taxon>
        <taxon>Metazoa</taxon>
        <taxon>Chordata</taxon>
        <taxon>Craniata</taxon>
        <taxon>Vertebrata</taxon>
        <taxon>Euteleostomi</taxon>
        <taxon>Actinopterygii</taxon>
        <taxon>Neopterygii</taxon>
        <taxon>Teleostei</taxon>
        <taxon>Ostariophysi</taxon>
        <taxon>Gymnotiformes</taxon>
        <taxon>Gymnotoidei</taxon>
        <taxon>Gymnotidae</taxon>
        <taxon>Electrophorus</taxon>
    </lineage>
</organism>
<comment type="caution">
    <text evidence="2">The sequence shown here is derived from an EMBL/GenBank/DDBJ whole genome shotgun (WGS) entry which is preliminary data.</text>
</comment>
<dbReference type="EMBL" id="JAROKS010000014">
    <property type="protein sequence ID" value="KAK1796884.1"/>
    <property type="molecule type" value="Genomic_DNA"/>
</dbReference>
<dbReference type="GO" id="GO:0005829">
    <property type="term" value="C:cytosol"/>
    <property type="evidence" value="ECO:0007669"/>
    <property type="project" value="TreeGrafter"/>
</dbReference>
<dbReference type="Pfam" id="PF23415">
    <property type="entry name" value="MAPB1_N"/>
    <property type="match status" value="1"/>
</dbReference>
<dbReference type="GO" id="GO:0045202">
    <property type="term" value="C:synapse"/>
    <property type="evidence" value="ECO:0007669"/>
    <property type="project" value="TreeGrafter"/>
</dbReference>
<proteinExistence type="predicted"/>
<dbReference type="GO" id="GO:0005875">
    <property type="term" value="C:microtubule associated complex"/>
    <property type="evidence" value="ECO:0007669"/>
    <property type="project" value="TreeGrafter"/>
</dbReference>
<protein>
    <recommendedName>
        <fullName evidence="1">Microtubule-associated protein 1B/S N-terminal domain-containing protein</fullName>
    </recommendedName>
</protein>
<dbReference type="PANTHER" id="PTHR13843">
    <property type="entry name" value="MICROTUBULE-ASSOCIATED PROTEIN"/>
    <property type="match status" value="1"/>
</dbReference>
<dbReference type="GO" id="GO:0005615">
    <property type="term" value="C:extracellular space"/>
    <property type="evidence" value="ECO:0007669"/>
    <property type="project" value="InterPro"/>
</dbReference>
<gene>
    <name evidence="2" type="ORF">P4O66_000881</name>
</gene>
<dbReference type="GO" id="GO:0016358">
    <property type="term" value="P:dendrite development"/>
    <property type="evidence" value="ECO:0007669"/>
    <property type="project" value="TreeGrafter"/>
</dbReference>
<dbReference type="InterPro" id="IPR056617">
    <property type="entry name" value="MAP1B/S_N"/>
</dbReference>
<reference evidence="2" key="1">
    <citation type="submission" date="2023-03" db="EMBL/GenBank/DDBJ databases">
        <title>Electrophorus voltai genome.</title>
        <authorList>
            <person name="Bian C."/>
        </authorList>
    </citation>
    <scope>NUCLEOTIDE SEQUENCE</scope>
    <source>
        <strain evidence="2">CB-2022</strain>
        <tissue evidence="2">Muscle</tissue>
    </source>
</reference>
<dbReference type="GO" id="GO:0030425">
    <property type="term" value="C:dendrite"/>
    <property type="evidence" value="ECO:0007669"/>
    <property type="project" value="TreeGrafter"/>
</dbReference>
<dbReference type="GO" id="GO:0009267">
    <property type="term" value="P:cellular response to starvation"/>
    <property type="evidence" value="ECO:0007669"/>
    <property type="project" value="InterPro"/>
</dbReference>
<evidence type="ECO:0000313" key="3">
    <source>
        <dbReference type="Proteomes" id="UP001239994"/>
    </source>
</evidence>
<dbReference type="GO" id="GO:0000226">
    <property type="term" value="P:microtubule cytoskeleton organization"/>
    <property type="evidence" value="ECO:0007669"/>
    <property type="project" value="InterPro"/>
</dbReference>
<dbReference type="GO" id="GO:0031114">
    <property type="term" value="P:regulation of microtubule depolymerization"/>
    <property type="evidence" value="ECO:0007669"/>
    <property type="project" value="TreeGrafter"/>
</dbReference>
<dbReference type="GO" id="GO:0005874">
    <property type="term" value="C:microtubule"/>
    <property type="evidence" value="ECO:0007669"/>
    <property type="project" value="InterPro"/>
</dbReference>
<sequence>MKLIFTSHPTSSEIEQVSFKTMVSIQMILIGATFSLSIIFTYCDDSLDTYSLQTAVKTQEEKDLIETLQAVLDKLKSKQLPNTVKKFGQLPSVHSLMWDTSQHKLLVLVGQSLEDTGDVVLHTGHFSPNQFTQIFADEKIRPILDSINTSSKASLTLSCPKIGKWKNSVLGKHSTQDIIDIKAASTVDLEFFCRLRSSCYIISGDDTIKEAMIRSVLDALLDGKSTWPDHVPVTLIPTFESVIIHEWYQQTRDRQRQLGITVLGSNSTVAMQEETFPACKVEFTFSP</sequence>
<accession>A0AAD8ZEB4</accession>
<dbReference type="GO" id="GO:0043410">
    <property type="term" value="P:positive regulation of MAPK cascade"/>
    <property type="evidence" value="ECO:0007669"/>
    <property type="project" value="InterPro"/>
</dbReference>
<name>A0AAD8ZEB4_9TELE</name>
<dbReference type="AlphaFoldDB" id="A0AAD8ZEB4"/>
<dbReference type="PANTHER" id="PTHR13843:SF11">
    <property type="entry name" value="MICROTUBULE-ASSOCIATED PROTEIN 1S"/>
    <property type="match status" value="1"/>
</dbReference>
<dbReference type="GO" id="GO:0007409">
    <property type="term" value="P:axonogenesis"/>
    <property type="evidence" value="ECO:0007669"/>
    <property type="project" value="TreeGrafter"/>
</dbReference>
<dbReference type="GO" id="GO:0008343">
    <property type="term" value="P:adult feeding behavior"/>
    <property type="evidence" value="ECO:0007669"/>
    <property type="project" value="InterPro"/>
</dbReference>
<dbReference type="GO" id="GO:0008017">
    <property type="term" value="F:microtubule binding"/>
    <property type="evidence" value="ECO:0007669"/>
    <property type="project" value="InterPro"/>
</dbReference>
<feature type="domain" description="Microtubule-associated protein 1B/S N-terminal" evidence="1">
    <location>
        <begin position="48"/>
        <end position="183"/>
    </location>
</feature>
<evidence type="ECO:0000259" key="1">
    <source>
        <dbReference type="Pfam" id="PF23415"/>
    </source>
</evidence>
<dbReference type="InterPro" id="IPR026074">
    <property type="entry name" value="MAP1"/>
</dbReference>
<dbReference type="Proteomes" id="UP001239994">
    <property type="component" value="Unassembled WGS sequence"/>
</dbReference>
<dbReference type="GO" id="GO:0032099">
    <property type="term" value="P:negative regulation of appetite"/>
    <property type="evidence" value="ECO:0007669"/>
    <property type="project" value="InterPro"/>
</dbReference>
<dbReference type="GO" id="GO:0003779">
    <property type="term" value="F:actin binding"/>
    <property type="evidence" value="ECO:0007669"/>
    <property type="project" value="TreeGrafter"/>
</dbReference>
<evidence type="ECO:0000313" key="2">
    <source>
        <dbReference type="EMBL" id="KAK1796884.1"/>
    </source>
</evidence>
<dbReference type="GO" id="GO:0007186">
    <property type="term" value="P:G protein-coupled receptor signaling pathway"/>
    <property type="evidence" value="ECO:0007669"/>
    <property type="project" value="InterPro"/>
</dbReference>